<evidence type="ECO:0000313" key="4">
    <source>
        <dbReference type="Proteomes" id="UP000009022"/>
    </source>
</evidence>
<dbReference type="InParanoid" id="B3RWG5"/>
<dbReference type="PhylomeDB" id="B3RWG5"/>
<reference evidence="3 4" key="1">
    <citation type="journal article" date="2008" name="Nature">
        <title>The Trichoplax genome and the nature of placozoans.</title>
        <authorList>
            <person name="Srivastava M."/>
            <person name="Begovic E."/>
            <person name="Chapman J."/>
            <person name="Putnam N.H."/>
            <person name="Hellsten U."/>
            <person name="Kawashima T."/>
            <person name="Kuo A."/>
            <person name="Mitros T."/>
            <person name="Salamov A."/>
            <person name="Carpenter M.L."/>
            <person name="Signorovitch A.Y."/>
            <person name="Moreno M.A."/>
            <person name="Kamm K."/>
            <person name="Grimwood J."/>
            <person name="Schmutz J."/>
            <person name="Shapiro H."/>
            <person name="Grigoriev I.V."/>
            <person name="Buss L.W."/>
            <person name="Schierwater B."/>
            <person name="Dellaporta S.L."/>
            <person name="Rokhsar D.S."/>
        </authorList>
    </citation>
    <scope>NUCLEOTIDE SEQUENCE [LARGE SCALE GENOMIC DNA]</scope>
    <source>
        <strain evidence="3 4">Grell-BS-1999</strain>
    </source>
</reference>
<dbReference type="eggNOG" id="KOG2362">
    <property type="taxonomic scope" value="Eukaryota"/>
</dbReference>
<dbReference type="PANTHER" id="PTHR14237:SF19">
    <property type="entry name" value="MITOCHONDRIAL AMIDOXIME REDUCING COMPONENT 1"/>
    <property type="match status" value="1"/>
</dbReference>
<dbReference type="OMA" id="ARQYPQM"/>
<evidence type="ECO:0000259" key="2">
    <source>
        <dbReference type="PROSITE" id="PS51340"/>
    </source>
</evidence>
<dbReference type="STRING" id="10228.B3RWG5"/>
<dbReference type="PROSITE" id="PS51340">
    <property type="entry name" value="MOSC"/>
    <property type="match status" value="1"/>
</dbReference>
<dbReference type="PANTHER" id="PTHR14237">
    <property type="entry name" value="MOLYBDOPTERIN COFACTOR SULFURASE MOSC"/>
    <property type="match status" value="1"/>
</dbReference>
<sequence length="316" mass="35660">MAGDRDSSTIITTVTITAAALIATYLIYRTIRKSSQKLIGRVKQLYIYPIKSCAGIKLDAADCNIDGFKWDRRWIIIDENDLFLTLRSEPTLALVQPSIEDGQLKLTAPDMPPVAVPLEVAEGATSKEIKIWRTNITAFDCGKEIGDWFSKYLNKSNLKLLFKPDTTPNRYVKDDSIWGVDGQSNDQCAFADLTPYHLTFTASLDVLNTKSSRQISMQSFRPNIIVETEEPHVEDHYKYYHIKDTTFRKVKNCERCLLTTVDPNTGVRDVAREPLKSMRTYRKSADPRQKNSPLFGINTAIDRLGPIAIGNSVFAN</sequence>
<dbReference type="InterPro" id="IPR011037">
    <property type="entry name" value="Pyrv_Knase-like_insert_dom_sf"/>
</dbReference>
<dbReference type="OrthoDB" id="17255at2759"/>
<dbReference type="EMBL" id="DS985245">
    <property type="protein sequence ID" value="EDV25131.1"/>
    <property type="molecule type" value="Genomic_DNA"/>
</dbReference>
<dbReference type="SUPFAM" id="SSF141673">
    <property type="entry name" value="MOSC N-terminal domain-like"/>
    <property type="match status" value="1"/>
</dbReference>
<dbReference type="GO" id="GO:0030170">
    <property type="term" value="F:pyridoxal phosphate binding"/>
    <property type="evidence" value="ECO:0007669"/>
    <property type="project" value="InterPro"/>
</dbReference>
<dbReference type="CTD" id="6754234"/>
<dbReference type="Pfam" id="PF03476">
    <property type="entry name" value="MOSC_N"/>
    <property type="match status" value="1"/>
</dbReference>
<dbReference type="InterPro" id="IPR005302">
    <property type="entry name" value="MoCF_Sase_C"/>
</dbReference>
<dbReference type="InterPro" id="IPR005303">
    <property type="entry name" value="MOCOS_middle"/>
</dbReference>
<evidence type="ECO:0000256" key="1">
    <source>
        <dbReference type="SAM" id="Phobius"/>
    </source>
</evidence>
<name>B3RWG5_TRIAD</name>
<feature type="domain" description="MOSC" evidence="2">
    <location>
        <begin position="166"/>
        <end position="316"/>
    </location>
</feature>
<dbReference type="SUPFAM" id="SSF50800">
    <property type="entry name" value="PK beta-barrel domain-like"/>
    <property type="match status" value="1"/>
</dbReference>
<dbReference type="GO" id="GO:0003824">
    <property type="term" value="F:catalytic activity"/>
    <property type="evidence" value="ECO:0007669"/>
    <property type="project" value="InterPro"/>
</dbReference>
<feature type="transmembrane region" description="Helical" evidence="1">
    <location>
        <begin position="6"/>
        <end position="28"/>
    </location>
</feature>
<proteinExistence type="predicted"/>
<dbReference type="AlphaFoldDB" id="B3RWG5"/>
<dbReference type="GO" id="GO:0030151">
    <property type="term" value="F:molybdenum ion binding"/>
    <property type="evidence" value="ECO:0007669"/>
    <property type="project" value="InterPro"/>
</dbReference>
<accession>B3RWG5</accession>
<keyword evidence="1" id="KW-1133">Transmembrane helix</keyword>
<dbReference type="HOGENOM" id="CLU_028286_0_1_1"/>
<dbReference type="KEGG" id="tad:TRIADDRAFT_24819"/>
<evidence type="ECO:0000313" key="3">
    <source>
        <dbReference type="EMBL" id="EDV25131.1"/>
    </source>
</evidence>
<dbReference type="FunCoup" id="B3RWG5">
    <property type="interactions" value="124"/>
</dbReference>
<gene>
    <name evidence="3" type="ORF">TRIADDRAFT_24819</name>
</gene>
<organism evidence="3 4">
    <name type="scientific">Trichoplax adhaerens</name>
    <name type="common">Trichoplax reptans</name>
    <dbReference type="NCBI Taxonomy" id="10228"/>
    <lineage>
        <taxon>Eukaryota</taxon>
        <taxon>Metazoa</taxon>
        <taxon>Placozoa</taxon>
        <taxon>Uniplacotomia</taxon>
        <taxon>Trichoplacea</taxon>
        <taxon>Trichoplacidae</taxon>
        <taxon>Trichoplax</taxon>
    </lineage>
</organism>
<dbReference type="Proteomes" id="UP000009022">
    <property type="component" value="Unassembled WGS sequence"/>
</dbReference>
<keyword evidence="1" id="KW-0472">Membrane</keyword>
<protein>
    <recommendedName>
        <fullName evidence="2">MOSC domain-containing protein</fullName>
    </recommendedName>
</protein>
<dbReference type="Pfam" id="PF03473">
    <property type="entry name" value="MOSC"/>
    <property type="match status" value="1"/>
</dbReference>
<dbReference type="GeneID" id="6754234"/>
<keyword evidence="4" id="KW-1185">Reference proteome</keyword>
<keyword evidence="1" id="KW-0812">Transmembrane</keyword>
<dbReference type="RefSeq" id="XP_002113021.1">
    <property type="nucleotide sequence ID" value="XM_002112985.1"/>
</dbReference>